<accession>A0A9X1YNQ9</accession>
<keyword evidence="3" id="KW-1185">Reference proteome</keyword>
<dbReference type="GO" id="GO:0005737">
    <property type="term" value="C:cytoplasm"/>
    <property type="evidence" value="ECO:0007669"/>
    <property type="project" value="TreeGrafter"/>
</dbReference>
<evidence type="ECO:0000259" key="1">
    <source>
        <dbReference type="PROSITE" id="PS51186"/>
    </source>
</evidence>
<dbReference type="GO" id="GO:0008999">
    <property type="term" value="F:protein-N-terminal-alanine acetyltransferase activity"/>
    <property type="evidence" value="ECO:0007669"/>
    <property type="project" value="TreeGrafter"/>
</dbReference>
<proteinExistence type="predicted"/>
<dbReference type="PROSITE" id="PS51186">
    <property type="entry name" value="GNAT"/>
    <property type="match status" value="1"/>
</dbReference>
<protein>
    <submittedName>
        <fullName evidence="2">GNAT family N-acetyltransferase</fullName>
    </submittedName>
</protein>
<dbReference type="SUPFAM" id="SSF55729">
    <property type="entry name" value="Acyl-CoA N-acyltransferases (Nat)"/>
    <property type="match status" value="1"/>
</dbReference>
<evidence type="ECO:0000313" key="3">
    <source>
        <dbReference type="Proteomes" id="UP001139353"/>
    </source>
</evidence>
<dbReference type="InterPro" id="IPR051908">
    <property type="entry name" value="Ribosomal_N-acetyltransferase"/>
</dbReference>
<dbReference type="Gene3D" id="3.40.630.30">
    <property type="match status" value="1"/>
</dbReference>
<dbReference type="EMBL" id="JAJLJH010000010">
    <property type="protein sequence ID" value="MCK9688860.1"/>
    <property type="molecule type" value="Genomic_DNA"/>
</dbReference>
<feature type="domain" description="N-acetyltransferase" evidence="1">
    <location>
        <begin position="14"/>
        <end position="179"/>
    </location>
</feature>
<dbReference type="Pfam" id="PF13302">
    <property type="entry name" value="Acetyltransf_3"/>
    <property type="match status" value="1"/>
</dbReference>
<dbReference type="RefSeq" id="WP_275684898.1">
    <property type="nucleotide sequence ID" value="NZ_JAJLJH010000010.1"/>
</dbReference>
<name>A0A9X1YNQ9_9BURK</name>
<gene>
    <name evidence="2" type="ORF">LPC04_24360</name>
</gene>
<dbReference type="InterPro" id="IPR016181">
    <property type="entry name" value="Acyl_CoA_acyltransferase"/>
</dbReference>
<evidence type="ECO:0000313" key="2">
    <source>
        <dbReference type="EMBL" id="MCK9688860.1"/>
    </source>
</evidence>
<dbReference type="AlphaFoldDB" id="A0A9X1YNQ9"/>
<dbReference type="GO" id="GO:1990189">
    <property type="term" value="F:protein N-terminal-serine acetyltransferase activity"/>
    <property type="evidence" value="ECO:0007669"/>
    <property type="project" value="TreeGrafter"/>
</dbReference>
<dbReference type="PANTHER" id="PTHR43441:SF11">
    <property type="entry name" value="RIBOSOMAL-PROTEIN-SERINE ACETYLTRANSFERASE"/>
    <property type="match status" value="1"/>
</dbReference>
<comment type="caution">
    <text evidence="2">The sequence shown here is derived from an EMBL/GenBank/DDBJ whole genome shotgun (WGS) entry which is preliminary data.</text>
</comment>
<dbReference type="Proteomes" id="UP001139353">
    <property type="component" value="Unassembled WGS sequence"/>
</dbReference>
<dbReference type="PANTHER" id="PTHR43441">
    <property type="entry name" value="RIBOSOMAL-PROTEIN-SERINE ACETYLTRANSFERASE"/>
    <property type="match status" value="1"/>
</dbReference>
<reference evidence="2" key="1">
    <citation type="submission" date="2021-11" db="EMBL/GenBank/DDBJ databases">
        <title>BS-T2-15 a new species belonging to the Comamonadaceae family isolated from the soil of a French oak forest.</title>
        <authorList>
            <person name="Mieszkin S."/>
            <person name="Alain K."/>
        </authorList>
    </citation>
    <scope>NUCLEOTIDE SEQUENCE</scope>
    <source>
        <strain evidence="2">BS-T2-15</strain>
    </source>
</reference>
<organism evidence="2 3">
    <name type="scientific">Scleromatobacter humisilvae</name>
    <dbReference type="NCBI Taxonomy" id="2897159"/>
    <lineage>
        <taxon>Bacteria</taxon>
        <taxon>Pseudomonadati</taxon>
        <taxon>Pseudomonadota</taxon>
        <taxon>Betaproteobacteria</taxon>
        <taxon>Burkholderiales</taxon>
        <taxon>Sphaerotilaceae</taxon>
        <taxon>Scleromatobacter</taxon>
    </lineage>
</organism>
<dbReference type="InterPro" id="IPR000182">
    <property type="entry name" value="GNAT_dom"/>
</dbReference>
<sequence>MPDFSALRLRTARLDLRPLAPADAPFLFALKSDAVVQRYGSHSPWTDPQQAVDYIERDRRSVAEGRHVQFAIVRREDDAVIGTCTLYQLDAQCRRADVGYALLPSAWGRGHANEAVTTLLDWGFEHLDLNRVEADIDPRNAASARALERLGFTREGHLRERWIVGGEVCDSLIYGLLAREWKARP</sequence>